<keyword evidence="12" id="KW-1185">Reference proteome</keyword>
<dbReference type="InterPro" id="IPR051408">
    <property type="entry name" value="Phosphate_transprt_permease"/>
</dbReference>
<evidence type="ECO:0000256" key="7">
    <source>
        <dbReference type="ARBA" id="ARBA00022989"/>
    </source>
</evidence>
<keyword evidence="6 9" id="KW-0812">Transmembrane</keyword>
<evidence type="ECO:0000256" key="4">
    <source>
        <dbReference type="ARBA" id="ARBA00022475"/>
    </source>
</evidence>
<feature type="transmembrane region" description="Helical" evidence="9">
    <location>
        <begin position="66"/>
        <end position="92"/>
    </location>
</feature>
<keyword evidence="7 9" id="KW-1133">Transmembrane helix</keyword>
<evidence type="ECO:0000313" key="12">
    <source>
        <dbReference type="Proteomes" id="UP000295788"/>
    </source>
</evidence>
<evidence type="ECO:0000256" key="3">
    <source>
        <dbReference type="ARBA" id="ARBA00022448"/>
    </source>
</evidence>
<dbReference type="InterPro" id="IPR035906">
    <property type="entry name" value="MetI-like_sf"/>
</dbReference>
<feature type="transmembrane region" description="Helical" evidence="9">
    <location>
        <begin position="12"/>
        <end position="38"/>
    </location>
</feature>
<dbReference type="InterPro" id="IPR000515">
    <property type="entry name" value="MetI-like"/>
</dbReference>
<organism evidence="11 12">
    <name type="scientific">Tepidibacillus fermentans</name>
    <dbReference type="NCBI Taxonomy" id="1281767"/>
    <lineage>
        <taxon>Bacteria</taxon>
        <taxon>Bacillati</taxon>
        <taxon>Bacillota</taxon>
        <taxon>Bacilli</taxon>
        <taxon>Bacillales</taxon>
        <taxon>Bacillaceae</taxon>
        <taxon>Tepidibacillus</taxon>
    </lineage>
</organism>
<feature type="transmembrane region" description="Helical" evidence="9">
    <location>
        <begin position="133"/>
        <end position="152"/>
    </location>
</feature>
<evidence type="ECO:0000313" key="11">
    <source>
        <dbReference type="EMBL" id="TCS83539.1"/>
    </source>
</evidence>
<protein>
    <recommendedName>
        <fullName evidence="9">Phosphate transport system permease protein PstA</fullName>
    </recommendedName>
</protein>
<sequence>MKSLKGRKIKSALMISITVIFTIAALIPLFSIFGYVLAKGLPALNIDFFTQLPAPAGEPGGGMAQAIIGTLILIILASLIGIPIGLMAGIYLSEYGRNRLGKIISFLTDILIGVPSIVVGIVVYTLLVIPMGGFTAIAGGVALAIIMIPAVTRTTEEMLKLIPNDIREAGLALGLPKWRVILFIVIPSALRGIVTGVMLAVARVSGETAPLLFTAFGNSYFSTSLLQPMASLPVQVYTYATSPYKDWQAQAWAGALTLILLVLLFNVSARFLTRQRSS</sequence>
<dbReference type="PROSITE" id="PS50928">
    <property type="entry name" value="ABC_TM1"/>
    <property type="match status" value="1"/>
</dbReference>
<name>A0A4R3KJA2_9BACI</name>
<evidence type="ECO:0000256" key="8">
    <source>
        <dbReference type="ARBA" id="ARBA00023136"/>
    </source>
</evidence>
<evidence type="ECO:0000256" key="6">
    <source>
        <dbReference type="ARBA" id="ARBA00022692"/>
    </source>
</evidence>
<dbReference type="OrthoDB" id="9807065at2"/>
<comment type="caution">
    <text evidence="11">The sequence shown here is derived from an EMBL/GenBank/DDBJ whole genome shotgun (WGS) entry which is preliminary data.</text>
</comment>
<evidence type="ECO:0000256" key="9">
    <source>
        <dbReference type="RuleBase" id="RU363043"/>
    </source>
</evidence>
<proteinExistence type="inferred from homology"/>
<gene>
    <name evidence="11" type="ORF">EDD72_10489</name>
</gene>
<dbReference type="AlphaFoldDB" id="A0A4R3KJA2"/>
<dbReference type="GO" id="GO:0005315">
    <property type="term" value="F:phosphate transmembrane transporter activity"/>
    <property type="evidence" value="ECO:0007669"/>
    <property type="project" value="InterPro"/>
</dbReference>
<dbReference type="Pfam" id="PF00528">
    <property type="entry name" value="BPD_transp_1"/>
    <property type="match status" value="1"/>
</dbReference>
<dbReference type="EMBL" id="SMAB01000004">
    <property type="protein sequence ID" value="TCS83539.1"/>
    <property type="molecule type" value="Genomic_DNA"/>
</dbReference>
<feature type="transmembrane region" description="Helical" evidence="9">
    <location>
        <begin position="104"/>
        <end position="127"/>
    </location>
</feature>
<feature type="transmembrane region" description="Helical" evidence="9">
    <location>
        <begin position="251"/>
        <end position="272"/>
    </location>
</feature>
<dbReference type="NCBIfam" id="TIGR00974">
    <property type="entry name" value="3a0107s02c"/>
    <property type="match status" value="1"/>
</dbReference>
<evidence type="ECO:0000256" key="2">
    <source>
        <dbReference type="ARBA" id="ARBA00007069"/>
    </source>
</evidence>
<keyword evidence="8 9" id="KW-0472">Membrane</keyword>
<dbReference type="Proteomes" id="UP000295788">
    <property type="component" value="Unassembled WGS sequence"/>
</dbReference>
<dbReference type="RefSeq" id="WP_132767453.1">
    <property type="nucleotide sequence ID" value="NZ_SMAB01000004.1"/>
</dbReference>
<comment type="subcellular location">
    <subcellularLocation>
        <location evidence="1 9">Cell membrane</location>
        <topology evidence="1 9">Multi-pass membrane protein</topology>
    </subcellularLocation>
</comment>
<evidence type="ECO:0000259" key="10">
    <source>
        <dbReference type="PROSITE" id="PS50928"/>
    </source>
</evidence>
<dbReference type="CDD" id="cd06261">
    <property type="entry name" value="TM_PBP2"/>
    <property type="match status" value="1"/>
</dbReference>
<dbReference type="GO" id="GO:0035435">
    <property type="term" value="P:phosphate ion transmembrane transport"/>
    <property type="evidence" value="ECO:0007669"/>
    <property type="project" value="InterPro"/>
</dbReference>
<dbReference type="Gene3D" id="1.10.3720.10">
    <property type="entry name" value="MetI-like"/>
    <property type="match status" value="1"/>
</dbReference>
<keyword evidence="3" id="KW-0813">Transport</keyword>
<comment type="similarity">
    <text evidence="2 9">Belongs to the binding-protein-dependent transport system permease family. CysTW subfamily.</text>
</comment>
<keyword evidence="5" id="KW-0592">Phosphate transport</keyword>
<dbReference type="PANTHER" id="PTHR42922:SF1">
    <property type="entry name" value="PHOSPHATE TRANSPORT SYSTEM PERMEASE PROTEIN PSTA"/>
    <property type="match status" value="1"/>
</dbReference>
<dbReference type="GO" id="GO:0005886">
    <property type="term" value="C:plasma membrane"/>
    <property type="evidence" value="ECO:0007669"/>
    <property type="project" value="UniProtKB-SubCell"/>
</dbReference>
<reference evidence="11 12" key="1">
    <citation type="submission" date="2019-03" db="EMBL/GenBank/DDBJ databases">
        <title>Genomic Encyclopedia of Type Strains, Phase IV (KMG-IV): sequencing the most valuable type-strain genomes for metagenomic binning, comparative biology and taxonomic classification.</title>
        <authorList>
            <person name="Goeker M."/>
        </authorList>
    </citation>
    <scope>NUCLEOTIDE SEQUENCE [LARGE SCALE GENOMIC DNA]</scope>
    <source>
        <strain evidence="11 12">DSM 23802</strain>
    </source>
</reference>
<dbReference type="PANTHER" id="PTHR42922">
    <property type="entry name" value="PHOSPHATE TRANSPORT SYSTEM PERMEASE PROTEIN PSTA"/>
    <property type="match status" value="1"/>
</dbReference>
<keyword evidence="4 9" id="KW-1003">Cell membrane</keyword>
<dbReference type="InterPro" id="IPR005672">
    <property type="entry name" value="Phosphate_PstA"/>
</dbReference>
<accession>A0A4R3KJA2</accession>
<evidence type="ECO:0000256" key="1">
    <source>
        <dbReference type="ARBA" id="ARBA00004651"/>
    </source>
</evidence>
<feature type="transmembrane region" description="Helical" evidence="9">
    <location>
        <begin position="180"/>
        <end position="202"/>
    </location>
</feature>
<feature type="domain" description="ABC transmembrane type-1" evidence="10">
    <location>
        <begin position="67"/>
        <end position="269"/>
    </location>
</feature>
<evidence type="ECO:0000256" key="5">
    <source>
        <dbReference type="ARBA" id="ARBA00022592"/>
    </source>
</evidence>
<dbReference type="SUPFAM" id="SSF161098">
    <property type="entry name" value="MetI-like"/>
    <property type="match status" value="1"/>
</dbReference>